<comment type="similarity">
    <text evidence="1">Belongs to the TolB family.</text>
</comment>
<dbReference type="PANTHER" id="PTHR36842:SF1">
    <property type="entry name" value="PROTEIN TOLB"/>
    <property type="match status" value="1"/>
</dbReference>
<dbReference type="EMBL" id="FQYP01000002">
    <property type="protein sequence ID" value="SHI65145.1"/>
    <property type="molecule type" value="Genomic_DNA"/>
</dbReference>
<dbReference type="AlphaFoldDB" id="A0A1M6CVP2"/>
<evidence type="ECO:0000313" key="2">
    <source>
        <dbReference type="EMBL" id="SHI65145.1"/>
    </source>
</evidence>
<reference evidence="3" key="1">
    <citation type="submission" date="2016-11" db="EMBL/GenBank/DDBJ databases">
        <authorList>
            <person name="Varghese N."/>
            <person name="Submissions S."/>
        </authorList>
    </citation>
    <scope>NUCLEOTIDE SEQUENCE [LARGE SCALE GENOMIC DNA]</scope>
    <source>
        <strain evidence="3">DSM 22623</strain>
    </source>
</reference>
<accession>A0A1M6CVP2</accession>
<dbReference type="STRING" id="570521.SAMN04488508_102308"/>
<evidence type="ECO:0000313" key="3">
    <source>
        <dbReference type="Proteomes" id="UP000184432"/>
    </source>
</evidence>
<evidence type="ECO:0000256" key="1">
    <source>
        <dbReference type="ARBA" id="ARBA00009820"/>
    </source>
</evidence>
<dbReference type="SUPFAM" id="SSF69304">
    <property type="entry name" value="Tricorn protease N-terminal domain"/>
    <property type="match status" value="1"/>
</dbReference>
<dbReference type="InterPro" id="IPR011659">
    <property type="entry name" value="WD40"/>
</dbReference>
<name>A0A1M6CVP2_9FLAO</name>
<sequence>MKIHVVGIAILFFACTGKSQTNTIENKTVQVITKTKKALSSKILFARKHNTENGWSIFSIGPNGTEEKIVIPYASGQGEYNPDISPDGTTVLFNSYRFGGWKLLTTNLLTKEYKRISSSTDYYFNGSYSPDGNQIVYEKVGRGEKTQLYISDKNGGKEILVSIGMKDVENRIPVWSPDGTSIIFYSNKNGSTDIYRYDTAKKDITNLTKNEKGNNFNPSVSPDGKKIAFFSDRNGYLDLYVMDSDGTNSKNLTASLHNENNVYNYYKNSNLFWLFKCSWSPDGSSLVFSNANTTNIDLFTIKKDGTELQQITKTEGSELTPVWGMIHP</sequence>
<dbReference type="Proteomes" id="UP000184432">
    <property type="component" value="Unassembled WGS sequence"/>
</dbReference>
<dbReference type="Pfam" id="PF07676">
    <property type="entry name" value="PD40"/>
    <property type="match status" value="5"/>
</dbReference>
<gene>
    <name evidence="2" type="ORF">SAMN04488508_102308</name>
</gene>
<organism evidence="2 3">
    <name type="scientific">Aquimarina spongiae</name>
    <dbReference type="NCBI Taxonomy" id="570521"/>
    <lineage>
        <taxon>Bacteria</taxon>
        <taxon>Pseudomonadati</taxon>
        <taxon>Bacteroidota</taxon>
        <taxon>Flavobacteriia</taxon>
        <taxon>Flavobacteriales</taxon>
        <taxon>Flavobacteriaceae</taxon>
        <taxon>Aquimarina</taxon>
    </lineage>
</organism>
<dbReference type="RefSeq" id="WP_073314997.1">
    <property type="nucleotide sequence ID" value="NZ_FQYP01000002.1"/>
</dbReference>
<dbReference type="Gene3D" id="2.120.10.30">
    <property type="entry name" value="TolB, C-terminal domain"/>
    <property type="match status" value="3"/>
</dbReference>
<dbReference type="OrthoDB" id="9815657at2"/>
<dbReference type="InterPro" id="IPR011042">
    <property type="entry name" value="6-blade_b-propeller_TolB-like"/>
</dbReference>
<dbReference type="PANTHER" id="PTHR36842">
    <property type="entry name" value="PROTEIN TOLB HOMOLOG"/>
    <property type="match status" value="1"/>
</dbReference>
<dbReference type="PROSITE" id="PS51257">
    <property type="entry name" value="PROKAR_LIPOPROTEIN"/>
    <property type="match status" value="1"/>
</dbReference>
<proteinExistence type="inferred from homology"/>
<protein>
    <submittedName>
        <fullName evidence="2">WD40-like Beta Propeller Repeat</fullName>
    </submittedName>
</protein>
<keyword evidence="3" id="KW-1185">Reference proteome</keyword>